<dbReference type="InterPro" id="IPR036047">
    <property type="entry name" value="F-box-like_dom_sf"/>
</dbReference>
<feature type="compositionally biased region" description="Basic and acidic residues" evidence="6">
    <location>
        <begin position="584"/>
        <end position="604"/>
    </location>
</feature>
<dbReference type="Pfam" id="PF00646">
    <property type="entry name" value="F-box"/>
    <property type="match status" value="1"/>
</dbReference>
<feature type="transmembrane region" description="Helical" evidence="7">
    <location>
        <begin position="972"/>
        <end position="990"/>
    </location>
</feature>
<dbReference type="GO" id="GO:0012505">
    <property type="term" value="C:endomembrane system"/>
    <property type="evidence" value="ECO:0007669"/>
    <property type="project" value="UniProtKB-SubCell"/>
</dbReference>
<feature type="compositionally biased region" description="Gly residues" evidence="6">
    <location>
        <begin position="766"/>
        <end position="780"/>
    </location>
</feature>
<dbReference type="PROSITE" id="PS50181">
    <property type="entry name" value="FBOX"/>
    <property type="match status" value="1"/>
</dbReference>
<dbReference type="PROSITE" id="PS50850">
    <property type="entry name" value="MFS"/>
    <property type="match status" value="1"/>
</dbReference>
<reference evidence="9" key="1">
    <citation type="journal article" date="2008" name="Nat. Genet.">
        <title>The Pristionchus pacificus genome provides a unique perspective on nematode lifestyle and parasitism.</title>
        <authorList>
            <person name="Dieterich C."/>
            <person name="Clifton S.W."/>
            <person name="Schuster L.N."/>
            <person name="Chinwalla A."/>
            <person name="Delehaunty K."/>
            <person name="Dinkelacker I."/>
            <person name="Fulton L."/>
            <person name="Fulton R."/>
            <person name="Godfrey J."/>
            <person name="Minx P."/>
            <person name="Mitreva M."/>
            <person name="Roeseler W."/>
            <person name="Tian H."/>
            <person name="Witte H."/>
            <person name="Yang S.P."/>
            <person name="Wilson R.K."/>
            <person name="Sommer R.J."/>
        </authorList>
    </citation>
    <scope>NUCLEOTIDE SEQUENCE [LARGE SCALE GENOMIC DNA]</scope>
    <source>
        <strain evidence="9">PS312</strain>
    </source>
</reference>
<feature type="compositionally biased region" description="Polar residues" evidence="6">
    <location>
        <begin position="836"/>
        <end position="853"/>
    </location>
</feature>
<feature type="transmembrane region" description="Helical" evidence="7">
    <location>
        <begin position="1235"/>
        <end position="1257"/>
    </location>
</feature>
<dbReference type="PANTHER" id="PTHR23510:SF3">
    <property type="entry name" value="MAJOR FACILITATOR SUPERFAMILY DOMAIN-CONTAINING PROTEIN 8"/>
    <property type="match status" value="1"/>
</dbReference>
<accession>A0A2A6BPK4</accession>
<evidence type="ECO:0000256" key="7">
    <source>
        <dbReference type="SAM" id="Phobius"/>
    </source>
</evidence>
<dbReference type="InterPro" id="IPR001810">
    <property type="entry name" value="F-box_dom"/>
</dbReference>
<dbReference type="Proteomes" id="UP000005239">
    <property type="component" value="Unassembled WGS sequence"/>
</dbReference>
<feature type="compositionally biased region" description="Basic and acidic residues" evidence="6">
    <location>
        <begin position="335"/>
        <end position="355"/>
    </location>
</feature>
<feature type="compositionally biased region" description="Basic and acidic residues" evidence="6">
    <location>
        <begin position="312"/>
        <end position="325"/>
    </location>
</feature>
<dbReference type="SMART" id="SM00256">
    <property type="entry name" value="FBOX"/>
    <property type="match status" value="1"/>
</dbReference>
<feature type="transmembrane region" description="Helical" evidence="7">
    <location>
        <begin position="1269"/>
        <end position="1291"/>
    </location>
</feature>
<evidence type="ECO:0000256" key="1">
    <source>
        <dbReference type="ARBA" id="ARBA00004127"/>
    </source>
</evidence>
<feature type="region of interest" description="Disordered" evidence="6">
    <location>
        <begin position="472"/>
        <end position="614"/>
    </location>
</feature>
<keyword evidence="9" id="KW-1185">Reference proteome</keyword>
<feature type="transmembrane region" description="Helical" evidence="7">
    <location>
        <begin position="1064"/>
        <end position="1087"/>
    </location>
</feature>
<dbReference type="Pfam" id="PF07690">
    <property type="entry name" value="MFS_1"/>
    <property type="match status" value="1"/>
</dbReference>
<dbReference type="Gene3D" id="1.20.1250.20">
    <property type="entry name" value="MFS general substrate transporter like domains"/>
    <property type="match status" value="1"/>
</dbReference>
<evidence type="ECO:0000256" key="2">
    <source>
        <dbReference type="ARBA" id="ARBA00022448"/>
    </source>
</evidence>
<feature type="compositionally biased region" description="Basic and acidic residues" evidence="6">
    <location>
        <begin position="507"/>
        <end position="518"/>
    </location>
</feature>
<dbReference type="InterPro" id="IPR051068">
    <property type="entry name" value="MFS_Domain-Containing_Protein"/>
</dbReference>
<feature type="transmembrane region" description="Helical" evidence="7">
    <location>
        <begin position="1039"/>
        <end position="1058"/>
    </location>
</feature>
<feature type="region of interest" description="Disordered" evidence="6">
    <location>
        <begin position="831"/>
        <end position="863"/>
    </location>
</feature>
<keyword evidence="4 7" id="KW-1133">Transmembrane helix</keyword>
<dbReference type="EnsemblMetazoa" id="PPA24861.1">
    <property type="protein sequence ID" value="PPA24861.1"/>
    <property type="gene ID" value="WBGene00114415"/>
</dbReference>
<dbReference type="InterPro" id="IPR020846">
    <property type="entry name" value="MFS_dom"/>
</dbReference>
<evidence type="ECO:0000313" key="9">
    <source>
        <dbReference type="Proteomes" id="UP000005239"/>
    </source>
</evidence>
<feature type="compositionally biased region" description="Low complexity" evidence="6">
    <location>
        <begin position="478"/>
        <end position="495"/>
    </location>
</feature>
<dbReference type="InterPro" id="IPR048738">
    <property type="entry name" value="CEP104_Znf"/>
</dbReference>
<feature type="transmembrane region" description="Helical" evidence="7">
    <location>
        <begin position="1311"/>
        <end position="1331"/>
    </location>
</feature>
<feature type="region of interest" description="Disordered" evidence="6">
    <location>
        <begin position="312"/>
        <end position="365"/>
    </location>
</feature>
<feature type="transmembrane region" description="Helical" evidence="7">
    <location>
        <begin position="1140"/>
        <end position="1162"/>
    </location>
</feature>
<feature type="region of interest" description="Disordered" evidence="6">
    <location>
        <begin position="757"/>
        <end position="799"/>
    </location>
</feature>
<organism evidence="8 9">
    <name type="scientific">Pristionchus pacificus</name>
    <name type="common">Parasitic nematode worm</name>
    <dbReference type="NCBI Taxonomy" id="54126"/>
    <lineage>
        <taxon>Eukaryota</taxon>
        <taxon>Metazoa</taxon>
        <taxon>Ecdysozoa</taxon>
        <taxon>Nematoda</taxon>
        <taxon>Chromadorea</taxon>
        <taxon>Rhabditida</taxon>
        <taxon>Rhabditina</taxon>
        <taxon>Diplogasteromorpha</taxon>
        <taxon>Diplogasteroidea</taxon>
        <taxon>Neodiplogasteridae</taxon>
        <taxon>Pristionchus</taxon>
    </lineage>
</organism>
<evidence type="ECO:0000256" key="3">
    <source>
        <dbReference type="ARBA" id="ARBA00022692"/>
    </source>
</evidence>
<sequence length="1544" mass="173982">MIIRARSSRKMLTTLPPELLTEVVSYLNGPGRLRLRATCKSFEAAVANSNLSVRRRGMHIGKIGDKITWAIDEGLKAIEGNIQTFRNHIFPLRERLFKKAYMPILVIDLENVDDEAVEVVERLIDGCAYGRLEYVLFENGLTNNRDLMLSFTRPVYVRMADALYRLRGTDSGLDDRDVIELARRGHSMVHICMNRIASQTLLSVVKSIAHRTQYVAIHTPVADVDVFLHTLGVARVDRVDRVFVVERIEAEVHSITETFGYQTREVLAFGKARITCLIGPDLFGQPSTMDDAIYDDYKKRRDQEWRGFHAAREDAAAKQRVEESRQNTAKSTRRSNREPSDYKLDTDNPYHHEGYRQNQSQLGEDPITTIRTMRNNLRRQAIIDREGGLVVKERLCKEGIQALSEKENQLITLSKQRTDALMVGDMNKADSIRTRMFQVKDDAVRNNYMDLITDENQVRAYGIESKWTKERNDVEPKPMMMRAPSPVRRAPSPVATRHSAPPPPVENVERAPSAERRSARPRSPSARPANGRFVPDNLPVKERRARSAARSPEGNFAPPTERRRSPAQRANSSLMQRAPARRPPSVEKRNDYDVKKNERLRDFQQRPPSHVVHKQQEMLIDDPYKLPTYYGKCPYCDEINANFAKQFILENHYAEHCKMMNSCRYCHKVVLVRCKKCGLATEREDDEADVDHPLCRGRMPPSGAKWCPLCAVAVNDNKEDWIQHTKSDRGCYNNPRNSKIPDNAKTSLVPDQLFLTTRPKSTAPGGNPGSGPGSGYGPAGDPGSQTYKVPDAVYHGPQHDMRGRRLIDADQLLSALKMTLENESENLLEHMAEGPSCSTANEEPSEPISSETAQDPHKKRRPPRLTRLTIHSAHSSILPPSPLTPSSIFSFELTDSPGFHGPPSSARKLRISRNRATPSSAFNFEFDLPPIEEVDDDSRNNSRRPSKGRNSIMTIHRINQVIPVTNWKSVRLIALVLFIIRVQFTVYFASFNPMVKAMDSEFTHAFYALINGLYSLGVAMSAPVFGVLANKYGFRRPALLTFFIMFWSNVGFIFLGNIPEDRRYFAMIFRFFVGIAAGGSSILNTYWVTVTQSKDAATAAAYTDAAMSLGLAFGPLIQLLSSRADYPGVLVLGFLHVDMYTIPAMIAIVLILIASVLIICCLHEEKKPEIAESDSGETCSKDEEEVAYEEPPLDYLALFLCFMIRFMQSMFYANVETNNPSFIAWMFNYTPSQTSQVGSAICSASGFLGFGFLVCYVWTGMAKKVNNRLGVLTGFVICMVFLLGSFAYPGYEGFITNSDCHYLWCSSTPTISLPLFIVVYLLLFSFGFPLLNVHTSALLAKQLAGRKQAHWHGLSTFIGTASRVIAAPIMAKALQDQGIIFTWYLQIALIAPMIIVIILCYNRLGTPFRLSSLPFFRRILRKDGLEPEKSPPSLQSFLFYLFLHIPSDFPDQDFEYKRARTIFIIGTKKGAKRSDRDRAGLNRCTSKHHRARGALAVHPTTEGHWNGSEKQSIINKVFILHIFANSKEYVKSSPFAVHSSGELG</sequence>
<feature type="transmembrane region" description="Helical" evidence="7">
    <location>
        <begin position="1383"/>
        <end position="1401"/>
    </location>
</feature>
<reference evidence="8" key="2">
    <citation type="submission" date="2022-06" db="UniProtKB">
        <authorList>
            <consortium name="EnsemblMetazoa"/>
        </authorList>
    </citation>
    <scope>IDENTIFICATION</scope>
    <source>
        <strain evidence="8">PS312</strain>
    </source>
</reference>
<protein>
    <submittedName>
        <fullName evidence="8">Membrane transporter</fullName>
    </submittedName>
</protein>
<evidence type="ECO:0000313" key="8">
    <source>
        <dbReference type="EnsemblMetazoa" id="PPA24861.1"/>
    </source>
</evidence>
<dbReference type="Pfam" id="PF21039">
    <property type="entry name" value="CEP104_ZnF"/>
    <property type="match status" value="1"/>
</dbReference>
<feature type="transmembrane region" description="Helical" evidence="7">
    <location>
        <begin position="1195"/>
        <end position="1215"/>
    </location>
</feature>
<dbReference type="InterPro" id="IPR011701">
    <property type="entry name" value="MFS"/>
</dbReference>
<keyword evidence="5 7" id="KW-0472">Membrane</keyword>
<dbReference type="GO" id="GO:0005765">
    <property type="term" value="C:lysosomal membrane"/>
    <property type="evidence" value="ECO:0000318"/>
    <property type="project" value="GO_Central"/>
</dbReference>
<accession>A0A8R1YL03</accession>
<keyword evidence="3 7" id="KW-0812">Transmembrane</keyword>
<dbReference type="GO" id="GO:0022857">
    <property type="term" value="F:transmembrane transporter activity"/>
    <property type="evidence" value="ECO:0000318"/>
    <property type="project" value="GO_Central"/>
</dbReference>
<evidence type="ECO:0000256" key="5">
    <source>
        <dbReference type="ARBA" id="ARBA00023136"/>
    </source>
</evidence>
<comment type="subcellular location">
    <subcellularLocation>
        <location evidence="1">Endomembrane system</location>
        <topology evidence="1">Multi-pass membrane protein</topology>
    </subcellularLocation>
</comment>
<keyword evidence="2" id="KW-0813">Transport</keyword>
<gene>
    <name evidence="8" type="primary">WBGene00114415</name>
</gene>
<evidence type="ECO:0000256" key="6">
    <source>
        <dbReference type="SAM" id="MobiDB-lite"/>
    </source>
</evidence>
<dbReference type="InterPro" id="IPR036259">
    <property type="entry name" value="MFS_trans_sf"/>
</dbReference>
<proteinExistence type="predicted"/>
<name>A0A2A6BPK4_PRIPA</name>
<dbReference type="PANTHER" id="PTHR23510">
    <property type="entry name" value="INNER MEMBRANE TRANSPORT PROTEIN YAJR"/>
    <property type="match status" value="1"/>
</dbReference>
<dbReference type="SUPFAM" id="SSF103473">
    <property type="entry name" value="MFS general substrate transporter"/>
    <property type="match status" value="1"/>
</dbReference>
<feature type="transmembrane region" description="Helical" evidence="7">
    <location>
        <begin position="1005"/>
        <end position="1027"/>
    </location>
</feature>
<evidence type="ECO:0000256" key="4">
    <source>
        <dbReference type="ARBA" id="ARBA00022989"/>
    </source>
</evidence>
<dbReference type="SUPFAM" id="SSF81383">
    <property type="entry name" value="F-box domain"/>
    <property type="match status" value="1"/>
</dbReference>